<organism evidence="1 2">
    <name type="scientific">Streptomyces zinciresistens K42</name>
    <dbReference type="NCBI Taxonomy" id="700597"/>
    <lineage>
        <taxon>Bacteria</taxon>
        <taxon>Bacillati</taxon>
        <taxon>Actinomycetota</taxon>
        <taxon>Actinomycetes</taxon>
        <taxon>Kitasatosporales</taxon>
        <taxon>Streptomycetaceae</taxon>
        <taxon>Streptomyces</taxon>
    </lineage>
</organism>
<proteinExistence type="predicted"/>
<protein>
    <submittedName>
        <fullName evidence="1">Uncharacterized protein</fullName>
    </submittedName>
</protein>
<evidence type="ECO:0000313" key="1">
    <source>
        <dbReference type="EMBL" id="EGX54622.1"/>
    </source>
</evidence>
<dbReference type="PATRIC" id="fig|700597.3.peg.7167"/>
<evidence type="ECO:0000313" key="2">
    <source>
        <dbReference type="Proteomes" id="UP000004217"/>
    </source>
</evidence>
<dbReference type="RefSeq" id="WP_007505604.1">
    <property type="nucleotide sequence ID" value="NZ_AGBF01000370.1"/>
</dbReference>
<keyword evidence="2" id="KW-1185">Reference proteome</keyword>
<reference evidence="1 2" key="1">
    <citation type="submission" date="2011-08" db="EMBL/GenBank/DDBJ databases">
        <authorList>
            <person name="Lin Y."/>
            <person name="Hao X."/>
            <person name="Johnstone L."/>
            <person name="Miller S.J."/>
            <person name="Wei G."/>
            <person name="Rensing C."/>
        </authorList>
    </citation>
    <scope>NUCLEOTIDE SEQUENCE [LARGE SCALE GENOMIC DNA]</scope>
    <source>
        <strain evidence="1 2">K42</strain>
    </source>
</reference>
<dbReference type="EMBL" id="AGBF01000370">
    <property type="protein sequence ID" value="EGX54622.1"/>
    <property type="molecule type" value="Genomic_DNA"/>
</dbReference>
<comment type="caution">
    <text evidence="1">The sequence shown here is derived from an EMBL/GenBank/DDBJ whole genome shotgun (WGS) entry which is preliminary data.</text>
</comment>
<gene>
    <name evidence="1" type="ORF">SZN_36996</name>
</gene>
<sequence length="138" mass="14660">MAQELLREAAALLRRRASEAAESPDERWMVDQDETGALVVAAFTPQDLEADGTVSGSTLASFAYPDSPGRYTYARAFAVASHMAALDPQGVVALAAWLETTASFEDRAQELGGTEVAAPLIDPAVRFARLYLRAAATG</sequence>
<accession>G2GPE1</accession>
<dbReference type="OrthoDB" id="4291859at2"/>
<dbReference type="AlphaFoldDB" id="G2GPE1"/>
<dbReference type="Proteomes" id="UP000004217">
    <property type="component" value="Unassembled WGS sequence"/>
</dbReference>
<name>G2GPE1_9ACTN</name>